<dbReference type="Pfam" id="PF04893">
    <property type="entry name" value="Yip1"/>
    <property type="match status" value="1"/>
</dbReference>
<comment type="subcellular location">
    <subcellularLocation>
        <location evidence="1">Membrane</location>
        <topology evidence="1">Multi-pass membrane protein</topology>
    </subcellularLocation>
</comment>
<organism evidence="7 8">
    <name type="scientific">Halobaculum marinum</name>
    <dbReference type="NCBI Taxonomy" id="3031996"/>
    <lineage>
        <taxon>Archaea</taxon>
        <taxon>Methanobacteriati</taxon>
        <taxon>Methanobacteriota</taxon>
        <taxon>Stenosarchaea group</taxon>
        <taxon>Halobacteria</taxon>
        <taxon>Halobacteriales</taxon>
        <taxon>Haloferacaceae</taxon>
        <taxon>Halobaculum</taxon>
    </lineage>
</organism>
<dbReference type="GO" id="GO:0016020">
    <property type="term" value="C:membrane"/>
    <property type="evidence" value="ECO:0007669"/>
    <property type="project" value="UniProtKB-SubCell"/>
</dbReference>
<evidence type="ECO:0000313" key="7">
    <source>
        <dbReference type="EMBL" id="MFC7097648.1"/>
    </source>
</evidence>
<keyword evidence="4 5" id="KW-0472">Membrane</keyword>
<reference evidence="7 8" key="1">
    <citation type="journal article" date="2019" name="Int. J. Syst. Evol. Microbiol.">
        <title>The Global Catalogue of Microorganisms (GCM) 10K type strain sequencing project: providing services to taxonomists for standard genome sequencing and annotation.</title>
        <authorList>
            <consortium name="The Broad Institute Genomics Platform"/>
            <consortium name="The Broad Institute Genome Sequencing Center for Infectious Disease"/>
            <person name="Wu L."/>
            <person name="Ma J."/>
        </authorList>
    </citation>
    <scope>NUCLEOTIDE SEQUENCE [LARGE SCALE GENOMIC DNA]</scope>
    <source>
        <strain evidence="7 8">DT55</strain>
    </source>
</reference>
<keyword evidence="8" id="KW-1185">Reference proteome</keyword>
<feature type="transmembrane region" description="Helical" evidence="5">
    <location>
        <begin position="100"/>
        <end position="121"/>
    </location>
</feature>
<feature type="transmembrane region" description="Helical" evidence="5">
    <location>
        <begin position="183"/>
        <end position="204"/>
    </location>
</feature>
<keyword evidence="2 5" id="KW-0812">Transmembrane</keyword>
<keyword evidence="3 5" id="KW-1133">Transmembrane helix</keyword>
<feature type="transmembrane region" description="Helical" evidence="5">
    <location>
        <begin position="216"/>
        <end position="235"/>
    </location>
</feature>
<evidence type="ECO:0000256" key="5">
    <source>
        <dbReference type="SAM" id="Phobius"/>
    </source>
</evidence>
<evidence type="ECO:0000313" key="8">
    <source>
        <dbReference type="Proteomes" id="UP001596388"/>
    </source>
</evidence>
<protein>
    <submittedName>
        <fullName evidence="7">Yip1 family protein</fullName>
    </submittedName>
</protein>
<dbReference type="EMBL" id="JBHTAG010000003">
    <property type="protein sequence ID" value="MFC7097648.1"/>
    <property type="molecule type" value="Genomic_DNA"/>
</dbReference>
<evidence type="ECO:0000259" key="6">
    <source>
        <dbReference type="Pfam" id="PF04893"/>
    </source>
</evidence>
<dbReference type="Proteomes" id="UP001596388">
    <property type="component" value="Unassembled WGS sequence"/>
</dbReference>
<name>A0ABD5X0B6_9EURY</name>
<feature type="transmembrane region" description="Helical" evidence="5">
    <location>
        <begin position="24"/>
        <end position="46"/>
    </location>
</feature>
<feature type="domain" description="Yip1" evidence="6">
    <location>
        <begin position="8"/>
        <end position="234"/>
    </location>
</feature>
<comment type="caution">
    <text evidence="7">The sequence shown here is derived from an EMBL/GenBank/DDBJ whole genome shotgun (WGS) entry which is preliminary data.</text>
</comment>
<dbReference type="GeneID" id="79271443"/>
<dbReference type="AlphaFoldDB" id="A0ABD5X0B6"/>
<evidence type="ECO:0000256" key="3">
    <source>
        <dbReference type="ARBA" id="ARBA00022989"/>
    </source>
</evidence>
<gene>
    <name evidence="7" type="ORF">ACFQKD_10060</name>
</gene>
<dbReference type="RefSeq" id="WP_276237859.1">
    <property type="nucleotide sequence ID" value="NZ_CP119989.1"/>
</dbReference>
<proteinExistence type="predicted"/>
<evidence type="ECO:0000256" key="4">
    <source>
        <dbReference type="ARBA" id="ARBA00023136"/>
    </source>
</evidence>
<evidence type="ECO:0000256" key="2">
    <source>
        <dbReference type="ARBA" id="ARBA00022692"/>
    </source>
</evidence>
<dbReference type="InterPro" id="IPR006977">
    <property type="entry name" value="Yip1_dom"/>
</dbReference>
<evidence type="ECO:0000256" key="1">
    <source>
        <dbReference type="ARBA" id="ARBA00004141"/>
    </source>
</evidence>
<feature type="transmembrane region" description="Helical" evidence="5">
    <location>
        <begin position="141"/>
        <end position="162"/>
    </location>
</feature>
<accession>A0ABD5X0B6</accession>
<sequence length="238" mass="23956">MAGPRTPLLRPHRYFENHDGSPPVAHALAAVAVVAVVTAGAVAVFLGEFAAALDVPVTVDNPAYPGEPFCEDSAFETTPAGCGEPPTVEREVGALVAEEYGWLPGAAFLIVPLFWLLQGAALHAGSAVVGGEGAFGDTLVVAGWGLVPSLARVVGVGALLVYRMRTTTLPGTPDGAADALATAFAGLDAAGLFAAAVVAVWAGAVRLYGLAEARDLSTGEAGAVVGVLTLLGLLAELF</sequence>